<comment type="caution">
    <text evidence="2">The sequence shown here is derived from an EMBL/GenBank/DDBJ whole genome shotgun (WGS) entry which is preliminary data.</text>
</comment>
<dbReference type="PANTHER" id="PTHR47976">
    <property type="entry name" value="G-TYPE LECTIN S-RECEPTOR-LIKE SERINE/THREONINE-PROTEIN KINASE SD2-5"/>
    <property type="match status" value="1"/>
</dbReference>
<evidence type="ECO:0000256" key="1">
    <source>
        <dbReference type="ARBA" id="ARBA00022729"/>
    </source>
</evidence>
<proteinExistence type="predicted"/>
<dbReference type="Proteomes" id="UP000836841">
    <property type="component" value="Unassembled WGS sequence"/>
</dbReference>
<gene>
    <name evidence="2" type="ORF">TAV2_LOCUS4774</name>
</gene>
<name>A0AAU9RHI5_THLAR</name>
<keyword evidence="3" id="KW-1185">Reference proteome</keyword>
<organism evidence="2 3">
    <name type="scientific">Thlaspi arvense</name>
    <name type="common">Field penny-cress</name>
    <dbReference type="NCBI Taxonomy" id="13288"/>
    <lineage>
        <taxon>Eukaryota</taxon>
        <taxon>Viridiplantae</taxon>
        <taxon>Streptophyta</taxon>
        <taxon>Embryophyta</taxon>
        <taxon>Tracheophyta</taxon>
        <taxon>Spermatophyta</taxon>
        <taxon>Magnoliopsida</taxon>
        <taxon>eudicotyledons</taxon>
        <taxon>Gunneridae</taxon>
        <taxon>Pentapetalae</taxon>
        <taxon>rosids</taxon>
        <taxon>malvids</taxon>
        <taxon>Brassicales</taxon>
        <taxon>Brassicaceae</taxon>
        <taxon>Thlaspideae</taxon>
        <taxon>Thlaspi</taxon>
    </lineage>
</organism>
<reference evidence="2 3" key="1">
    <citation type="submission" date="2022-03" db="EMBL/GenBank/DDBJ databases">
        <authorList>
            <person name="Nunn A."/>
            <person name="Chopra R."/>
            <person name="Nunn A."/>
            <person name="Contreras Garrido A."/>
        </authorList>
    </citation>
    <scope>NUCLEOTIDE SEQUENCE [LARGE SCALE GENOMIC DNA]</scope>
</reference>
<dbReference type="AlphaFoldDB" id="A0AAU9RHI5"/>
<dbReference type="PANTHER" id="PTHR47976:SF1">
    <property type="entry name" value="G-TYPE LECTIN S-RECEPTOR-LIKE SERINE_THREONINE-PROTEIN KINASE SD2-5"/>
    <property type="match status" value="1"/>
</dbReference>
<keyword evidence="1" id="KW-0732">Signal</keyword>
<evidence type="ECO:0000313" key="2">
    <source>
        <dbReference type="EMBL" id="CAH2042781.1"/>
    </source>
</evidence>
<evidence type="ECO:0000313" key="3">
    <source>
        <dbReference type="Proteomes" id="UP000836841"/>
    </source>
</evidence>
<accession>A0AAU9RHI5</accession>
<dbReference type="EMBL" id="CAJVSB020000187">
    <property type="protein sequence ID" value="CAH2042781.1"/>
    <property type="molecule type" value="Genomic_DNA"/>
</dbReference>
<protein>
    <submittedName>
        <fullName evidence="2">Uncharacterized protein</fullName>
    </submittedName>
</protein>
<dbReference type="InterPro" id="IPR051343">
    <property type="entry name" value="G-type_lectin_kinases/EP1-like"/>
</dbReference>
<sequence length="115" mass="12990">MMEEGKLRSILDSKLQIDDEDERVITAVKVALWCIQDDMHLRPPMTKVVQMLEGLCGVPLPPTASQTGSRLYSSLFKSSARRARVLDHQTVTVMPIFLPCDFQGRDYSKFCDSKA</sequence>
<dbReference type="Gene3D" id="1.10.510.10">
    <property type="entry name" value="Transferase(Phosphotransferase) domain 1"/>
    <property type="match status" value="1"/>
</dbReference>